<accession>A0A182WJW0</accession>
<keyword evidence="1" id="KW-1133">Transmembrane helix</keyword>
<evidence type="ECO:0000313" key="2">
    <source>
        <dbReference type="EnsemblMetazoa" id="AMIN010664-PA"/>
    </source>
</evidence>
<dbReference type="EnsemblMetazoa" id="AMIN010664-RA">
    <property type="protein sequence ID" value="AMIN010664-PA"/>
    <property type="gene ID" value="AMIN010664"/>
</dbReference>
<dbReference type="Proteomes" id="UP000075920">
    <property type="component" value="Unassembled WGS sequence"/>
</dbReference>
<keyword evidence="1" id="KW-0472">Membrane</keyword>
<dbReference type="STRING" id="112268.A0A182WJW0"/>
<sequence length="257" mass="26660">RTPYKRTTVLCISVIQQSTSIVLTHSGLPFSAHNTNKMFAKLFIVALAVVCASAATVENSRVYYGRSGFYPLAYSAGVVPTYSYNAPVASYSTYSGTPVTYSTYSGIPSVYSAPASIVAVCSMLAVASANPHVLTPVGPAVVTAQSSQVFARTYNGFVPFAVPAAPVPAPVPAPAYHFHTPAFVLPAPPAPVFYPQPVVYNPPVPVAVPAAPAAVLPTVVAAAPAAKLVAAAPVAKVAKLVRPAPFHATFRYRSVVA</sequence>
<reference evidence="2" key="2">
    <citation type="submission" date="2020-05" db="UniProtKB">
        <authorList>
            <consortium name="EnsemblMetazoa"/>
        </authorList>
    </citation>
    <scope>IDENTIFICATION</scope>
    <source>
        <strain evidence="2">MINIMUS1</strain>
    </source>
</reference>
<evidence type="ECO:0000256" key="1">
    <source>
        <dbReference type="SAM" id="Phobius"/>
    </source>
</evidence>
<dbReference type="VEuPathDB" id="VectorBase:AMIN010664"/>
<feature type="transmembrane region" description="Helical" evidence="1">
    <location>
        <begin position="38"/>
        <end position="57"/>
    </location>
</feature>
<protein>
    <submittedName>
        <fullName evidence="2">Uncharacterized protein</fullName>
    </submittedName>
</protein>
<organism evidence="2 3">
    <name type="scientific">Anopheles minimus</name>
    <dbReference type="NCBI Taxonomy" id="112268"/>
    <lineage>
        <taxon>Eukaryota</taxon>
        <taxon>Metazoa</taxon>
        <taxon>Ecdysozoa</taxon>
        <taxon>Arthropoda</taxon>
        <taxon>Hexapoda</taxon>
        <taxon>Insecta</taxon>
        <taxon>Pterygota</taxon>
        <taxon>Neoptera</taxon>
        <taxon>Endopterygota</taxon>
        <taxon>Diptera</taxon>
        <taxon>Nematocera</taxon>
        <taxon>Culicoidea</taxon>
        <taxon>Culicidae</taxon>
        <taxon>Anophelinae</taxon>
        <taxon>Anopheles</taxon>
    </lineage>
</organism>
<keyword evidence="1" id="KW-0812">Transmembrane</keyword>
<evidence type="ECO:0000313" key="3">
    <source>
        <dbReference type="Proteomes" id="UP000075920"/>
    </source>
</evidence>
<name>A0A182WJW0_9DIPT</name>
<proteinExistence type="predicted"/>
<keyword evidence="3" id="KW-1185">Reference proteome</keyword>
<reference evidence="3" key="1">
    <citation type="submission" date="2013-03" db="EMBL/GenBank/DDBJ databases">
        <title>The Genome Sequence of Anopheles minimus MINIMUS1.</title>
        <authorList>
            <consortium name="The Broad Institute Genomics Platform"/>
            <person name="Neafsey D.E."/>
            <person name="Walton C."/>
            <person name="Walker B."/>
            <person name="Young S.K."/>
            <person name="Zeng Q."/>
            <person name="Gargeya S."/>
            <person name="Fitzgerald M."/>
            <person name="Haas B."/>
            <person name="Abouelleil A."/>
            <person name="Allen A.W."/>
            <person name="Alvarado L."/>
            <person name="Arachchi H.M."/>
            <person name="Berlin A.M."/>
            <person name="Chapman S.B."/>
            <person name="Gainer-Dewar J."/>
            <person name="Goldberg J."/>
            <person name="Griggs A."/>
            <person name="Gujja S."/>
            <person name="Hansen M."/>
            <person name="Howarth C."/>
            <person name="Imamovic A."/>
            <person name="Ireland A."/>
            <person name="Larimer J."/>
            <person name="McCowan C."/>
            <person name="Murphy C."/>
            <person name="Pearson M."/>
            <person name="Poon T.W."/>
            <person name="Priest M."/>
            <person name="Roberts A."/>
            <person name="Saif S."/>
            <person name="Shea T."/>
            <person name="Sisk P."/>
            <person name="Sykes S."/>
            <person name="Wortman J."/>
            <person name="Nusbaum C."/>
            <person name="Birren B."/>
        </authorList>
    </citation>
    <scope>NUCLEOTIDE SEQUENCE [LARGE SCALE GENOMIC DNA]</scope>
    <source>
        <strain evidence="3">MINIMUS1</strain>
    </source>
</reference>
<dbReference type="AlphaFoldDB" id="A0A182WJW0"/>